<accession>A0A384JQT6</accession>
<reference evidence="1 2" key="1">
    <citation type="journal article" date="2011" name="PLoS Genet.">
        <title>Genomic analysis of the necrotrophic fungal pathogens Sclerotinia sclerotiorum and Botrytis cinerea.</title>
        <authorList>
            <person name="Amselem J."/>
            <person name="Cuomo C.A."/>
            <person name="van Kan J.A."/>
            <person name="Viaud M."/>
            <person name="Benito E.P."/>
            <person name="Couloux A."/>
            <person name="Coutinho P.M."/>
            <person name="de Vries R.P."/>
            <person name="Dyer P.S."/>
            <person name="Fillinger S."/>
            <person name="Fournier E."/>
            <person name="Gout L."/>
            <person name="Hahn M."/>
            <person name="Kohn L."/>
            <person name="Lapalu N."/>
            <person name="Plummer K.M."/>
            <person name="Pradier J.M."/>
            <person name="Quevillon E."/>
            <person name="Sharon A."/>
            <person name="Simon A."/>
            <person name="ten Have A."/>
            <person name="Tudzynski B."/>
            <person name="Tudzynski P."/>
            <person name="Wincker P."/>
            <person name="Andrew M."/>
            <person name="Anthouard V."/>
            <person name="Beever R.E."/>
            <person name="Beffa R."/>
            <person name="Benoit I."/>
            <person name="Bouzid O."/>
            <person name="Brault B."/>
            <person name="Chen Z."/>
            <person name="Choquer M."/>
            <person name="Collemare J."/>
            <person name="Cotton P."/>
            <person name="Danchin E.G."/>
            <person name="Da Silva C."/>
            <person name="Gautier A."/>
            <person name="Giraud C."/>
            <person name="Giraud T."/>
            <person name="Gonzalez C."/>
            <person name="Grossetete S."/>
            <person name="Guldener U."/>
            <person name="Henrissat B."/>
            <person name="Howlett B.J."/>
            <person name="Kodira C."/>
            <person name="Kretschmer M."/>
            <person name="Lappartient A."/>
            <person name="Leroch M."/>
            <person name="Levis C."/>
            <person name="Mauceli E."/>
            <person name="Neuveglise C."/>
            <person name="Oeser B."/>
            <person name="Pearson M."/>
            <person name="Poulain J."/>
            <person name="Poussereau N."/>
            <person name="Quesneville H."/>
            <person name="Rascle C."/>
            <person name="Schumacher J."/>
            <person name="Segurens B."/>
            <person name="Sexton A."/>
            <person name="Silva E."/>
            <person name="Sirven C."/>
            <person name="Soanes D.M."/>
            <person name="Talbot N.J."/>
            <person name="Templeton M."/>
            <person name="Yandava C."/>
            <person name="Yarden O."/>
            <person name="Zeng Q."/>
            <person name="Rollins J.A."/>
            <person name="Lebrun M.H."/>
            <person name="Dickman M."/>
        </authorList>
    </citation>
    <scope>NUCLEOTIDE SEQUENCE [LARGE SCALE GENOMIC DNA]</scope>
    <source>
        <strain evidence="1 2">B05.10</strain>
    </source>
</reference>
<keyword evidence="2" id="KW-1185">Reference proteome</keyword>
<dbReference type="Proteomes" id="UP000001798">
    <property type="component" value="Chromosome 8"/>
</dbReference>
<dbReference type="OrthoDB" id="5347061at2759"/>
<reference evidence="1 2" key="3">
    <citation type="journal article" date="2017" name="Mol. Plant Pathol.">
        <title>A gapless genome sequence of the fungus Botrytis cinerea.</title>
        <authorList>
            <person name="Van Kan J.A."/>
            <person name="Stassen J.H."/>
            <person name="Mosbach A."/>
            <person name="Van Der Lee T.A."/>
            <person name="Faino L."/>
            <person name="Farmer A.D."/>
            <person name="Papasotiriou D.G."/>
            <person name="Zhou S."/>
            <person name="Seidl M.F."/>
            <person name="Cottam E."/>
            <person name="Edel D."/>
            <person name="Hahn M."/>
            <person name="Schwartz D.C."/>
            <person name="Dietrich R.A."/>
            <person name="Widdison S."/>
            <person name="Scalliet G."/>
        </authorList>
    </citation>
    <scope>NUCLEOTIDE SEQUENCE [LARGE SCALE GENOMIC DNA]</scope>
    <source>
        <strain evidence="1 2">B05.10</strain>
    </source>
</reference>
<name>A0A384JQT6_BOTFB</name>
<dbReference type="VEuPathDB" id="FungiDB:Bcin08g05740"/>
<dbReference type="KEGG" id="bfu:BCIN_08g05740"/>
<dbReference type="RefSeq" id="XP_024550523.1">
    <property type="nucleotide sequence ID" value="XM_024694731.1"/>
</dbReference>
<organism evidence="1 2">
    <name type="scientific">Botryotinia fuckeliana (strain B05.10)</name>
    <name type="common">Noble rot fungus</name>
    <name type="synonym">Botrytis cinerea</name>
    <dbReference type="NCBI Taxonomy" id="332648"/>
    <lineage>
        <taxon>Eukaryota</taxon>
        <taxon>Fungi</taxon>
        <taxon>Dikarya</taxon>
        <taxon>Ascomycota</taxon>
        <taxon>Pezizomycotina</taxon>
        <taxon>Leotiomycetes</taxon>
        <taxon>Helotiales</taxon>
        <taxon>Sclerotiniaceae</taxon>
        <taxon>Botrytis</taxon>
    </lineage>
</organism>
<evidence type="ECO:0000313" key="1">
    <source>
        <dbReference type="EMBL" id="ATZ52958.1"/>
    </source>
</evidence>
<proteinExistence type="predicted"/>
<dbReference type="AlphaFoldDB" id="A0A384JQT6"/>
<sequence length="158" mass="17143">MAAAKSGCPLCILLERNFDLGPPLMPVRLHGIRRTLPSNASLSANVGDIESIRVLNGCDRDMDNPFSHTLALLTNADDLAAKSLLRRPYITDFASEECSRLIKSWLNMCILCHPSYTINSPVISRLATHIIRVGAHDGPGPALFTSPPGYEGVYIALS</sequence>
<dbReference type="GeneID" id="5433597"/>
<gene>
    <name evidence="1" type="ORF">BCIN_08g05740</name>
</gene>
<reference evidence="1 2" key="2">
    <citation type="journal article" date="2012" name="Eukaryot. Cell">
        <title>Genome update of Botrytis cinerea strains B05.10 and T4.</title>
        <authorList>
            <person name="Staats M."/>
            <person name="van Kan J.A."/>
        </authorList>
    </citation>
    <scope>NUCLEOTIDE SEQUENCE [LARGE SCALE GENOMIC DNA]</scope>
    <source>
        <strain evidence="1 2">B05.10</strain>
    </source>
</reference>
<evidence type="ECO:0000313" key="2">
    <source>
        <dbReference type="Proteomes" id="UP000001798"/>
    </source>
</evidence>
<protein>
    <submittedName>
        <fullName evidence="1">Uncharacterized protein</fullName>
    </submittedName>
</protein>
<dbReference type="EMBL" id="CP009812">
    <property type="protein sequence ID" value="ATZ52958.1"/>
    <property type="molecule type" value="Genomic_DNA"/>
</dbReference>